<dbReference type="AlphaFoldDB" id="A0A443XI05"/>
<proteinExistence type="predicted"/>
<evidence type="ECO:0000256" key="1">
    <source>
        <dbReference type="SAM" id="MobiDB-lite"/>
    </source>
</evidence>
<feature type="compositionally biased region" description="Polar residues" evidence="1">
    <location>
        <begin position="104"/>
        <end position="118"/>
    </location>
</feature>
<dbReference type="Gene3D" id="1.10.287.1050">
    <property type="entry name" value="H-NS histone-like proteins"/>
    <property type="match status" value="1"/>
</dbReference>
<comment type="caution">
    <text evidence="2">The sequence shown here is derived from an EMBL/GenBank/DDBJ whole genome shotgun (WGS) entry which is preliminary data.</text>
</comment>
<gene>
    <name evidence="2" type="ORF">N5I20_23115</name>
</gene>
<dbReference type="InterPro" id="IPR027454">
    <property type="entry name" value="Histone_HNS_N"/>
</dbReference>
<reference evidence="2" key="1">
    <citation type="submission" date="2022-09" db="EMBL/GenBank/DDBJ databases">
        <title>Intensive care unit water sources are persistently colonized with multi-drug resistant bacteria and are the site of extensive horizontal gene transfer of antibiotic resistance genes.</title>
        <authorList>
            <person name="Diorio-Toth L."/>
        </authorList>
    </citation>
    <scope>NUCLEOTIDE SEQUENCE</scope>
    <source>
        <strain evidence="2">GD03710</strain>
    </source>
</reference>
<organism evidence="2 3">
    <name type="scientific">Aeromonas caviae</name>
    <name type="common">Aeromonas punctata</name>
    <dbReference type="NCBI Taxonomy" id="648"/>
    <lineage>
        <taxon>Bacteria</taxon>
        <taxon>Pseudomonadati</taxon>
        <taxon>Pseudomonadota</taxon>
        <taxon>Gammaproteobacteria</taxon>
        <taxon>Aeromonadales</taxon>
        <taxon>Aeromonadaceae</taxon>
        <taxon>Aeromonas</taxon>
    </lineage>
</organism>
<evidence type="ECO:0000313" key="3">
    <source>
        <dbReference type="Proteomes" id="UP001161704"/>
    </source>
</evidence>
<protein>
    <submittedName>
        <fullName evidence="2">Uncharacterized protein</fullName>
    </submittedName>
</protein>
<dbReference type="RefSeq" id="WP_103828340.1">
    <property type="nucleotide sequence ID" value="NZ_CAWOMG010000178.1"/>
</dbReference>
<name>A0A443XI05_AERCA</name>
<sequence length="118" mass="13587">MQQENKRDHTPRNIMTLAKKLGTLEQRKELHTLLTTYIENEELELLRLEEEKRLKAAKITELFEKMADSGIDIQDLVAASQGRQGTSPRRPYKRRQKKQVPEQPAQTPQNSTTDTSGS</sequence>
<dbReference type="GO" id="GO:0046983">
    <property type="term" value="F:protein dimerization activity"/>
    <property type="evidence" value="ECO:0007669"/>
    <property type="project" value="InterPro"/>
</dbReference>
<evidence type="ECO:0000313" key="2">
    <source>
        <dbReference type="EMBL" id="MDH1507930.1"/>
    </source>
</evidence>
<dbReference type="Proteomes" id="UP001161704">
    <property type="component" value="Unassembled WGS sequence"/>
</dbReference>
<accession>A0A443XI05</accession>
<feature type="region of interest" description="Disordered" evidence="1">
    <location>
        <begin position="77"/>
        <end position="118"/>
    </location>
</feature>
<dbReference type="EMBL" id="JAOCIZ010000187">
    <property type="protein sequence ID" value="MDH1507930.1"/>
    <property type="molecule type" value="Genomic_DNA"/>
</dbReference>